<evidence type="ECO:0000313" key="3">
    <source>
        <dbReference type="Proteomes" id="UP000275438"/>
    </source>
</evidence>
<organism evidence="2 3">
    <name type="scientific">Streptococcus phage CHPC1042</name>
    <dbReference type="NCBI Taxonomy" id="2365016"/>
    <lineage>
        <taxon>Viruses</taxon>
        <taxon>Duplodnaviria</taxon>
        <taxon>Heunggongvirae</taxon>
        <taxon>Uroviricota</taxon>
        <taxon>Caudoviricetes</taxon>
        <taxon>Aliceevansviridae</taxon>
        <taxon>Brussowvirus</taxon>
        <taxon>Brussowvirus CHPC1042</taxon>
    </lineage>
</organism>
<reference evidence="2 3" key="1">
    <citation type="submission" date="2018-09" db="EMBL/GenBank/DDBJ databases">
        <title>A comparative genomics approach for identifying host-range determinants of bacteriophages infecting Streptococcus thermophilus.</title>
        <authorList>
            <person name="Szymczak P."/>
            <person name="Rau M.H."/>
            <person name="Monteiro J.M."/>
            <person name="de Pinho M.G."/>
            <person name="Filipe S.R."/>
            <person name="Vogensen F.K."/>
            <person name="Zeidan A."/>
            <person name="Janzen T."/>
        </authorList>
    </citation>
    <scope>NUCLEOTIDE SEQUENCE [LARGE SCALE GENOMIC DNA]</scope>
</reference>
<protein>
    <recommendedName>
        <fullName evidence="1">Predicted DNA-binding protein ribbon-helix-helix domain-containing protein</fullName>
    </recommendedName>
</protein>
<accession>A0A3G8F9U3</accession>
<feature type="domain" description="Predicted DNA-binding protein ribbon-helix-helix" evidence="1">
    <location>
        <begin position="11"/>
        <end position="53"/>
    </location>
</feature>
<evidence type="ECO:0000259" key="1">
    <source>
        <dbReference type="Pfam" id="PF12651"/>
    </source>
</evidence>
<name>A0A3G8F9U3_9CAUD</name>
<gene>
    <name evidence="2" type="ORF">CHPC1042_0057</name>
</gene>
<dbReference type="EMBL" id="MH937494">
    <property type="protein sequence ID" value="AZF91566.1"/>
    <property type="molecule type" value="Genomic_DNA"/>
</dbReference>
<evidence type="ECO:0000313" key="2">
    <source>
        <dbReference type="EMBL" id="AZF91566.1"/>
    </source>
</evidence>
<keyword evidence="3" id="KW-1185">Reference proteome</keyword>
<proteinExistence type="predicted"/>
<sequence length="59" mass="6591">MLMANKRGLKNRKTISNAIQTELADALKQLSKATKIPMSKLLDEALDDLLDKYANSTKK</sequence>
<dbReference type="InterPro" id="IPR038733">
    <property type="entry name" value="Predicted_DNA_bind_prot_RHH"/>
</dbReference>
<dbReference type="Proteomes" id="UP000275438">
    <property type="component" value="Segment"/>
</dbReference>
<dbReference type="Pfam" id="PF12651">
    <property type="entry name" value="RHH_3"/>
    <property type="match status" value="1"/>
</dbReference>